<dbReference type="Proteomes" id="UP000095765">
    <property type="component" value="Unassembled WGS sequence"/>
</dbReference>
<protein>
    <submittedName>
        <fullName evidence="1">Uncharacterized protein</fullName>
    </submittedName>
</protein>
<evidence type="ECO:0000313" key="2">
    <source>
        <dbReference type="Proteomes" id="UP000095765"/>
    </source>
</evidence>
<evidence type="ECO:0000313" key="1">
    <source>
        <dbReference type="EMBL" id="CUP22994.1"/>
    </source>
</evidence>
<organism evidence="1 2">
    <name type="scientific">Anaerotruncus colihominis</name>
    <dbReference type="NCBI Taxonomy" id="169435"/>
    <lineage>
        <taxon>Bacteria</taxon>
        <taxon>Bacillati</taxon>
        <taxon>Bacillota</taxon>
        <taxon>Clostridia</taxon>
        <taxon>Eubacteriales</taxon>
        <taxon>Oscillospiraceae</taxon>
        <taxon>Anaerotruncus</taxon>
    </lineage>
</organism>
<dbReference type="EMBL" id="CZBE01000001">
    <property type="protein sequence ID" value="CUP22994.1"/>
    <property type="molecule type" value="Genomic_DNA"/>
</dbReference>
<proteinExistence type="predicted"/>
<accession>A0A174LF43</accession>
<reference evidence="1 2" key="1">
    <citation type="submission" date="2015-09" db="EMBL/GenBank/DDBJ databases">
        <authorList>
            <consortium name="Pathogen Informatics"/>
        </authorList>
    </citation>
    <scope>NUCLEOTIDE SEQUENCE [LARGE SCALE GENOMIC DNA]</scope>
    <source>
        <strain evidence="1 2">2789STDY5834939</strain>
    </source>
</reference>
<gene>
    <name evidence="1" type="ORF">ERS852551_00166</name>
</gene>
<name>A0A174LF43_9FIRM</name>
<dbReference type="AlphaFoldDB" id="A0A174LF43"/>
<sequence length="36" mass="4057">MAALDHVVKENGLSYTECCFERLDGKTVKKEQALQT</sequence>